<protein>
    <recommendedName>
        <fullName evidence="4">Cytochrome C and Quinol oxidase polypeptide I</fullName>
    </recommendedName>
</protein>
<feature type="transmembrane region" description="Helical" evidence="1">
    <location>
        <begin position="311"/>
        <end position="329"/>
    </location>
</feature>
<accession>A0A1T5B5K3</accession>
<evidence type="ECO:0008006" key="4">
    <source>
        <dbReference type="Google" id="ProtNLM"/>
    </source>
</evidence>
<dbReference type="STRING" id="561365.SAMN05660866_01447"/>
<keyword evidence="1" id="KW-0472">Membrane</keyword>
<keyword evidence="1" id="KW-0812">Transmembrane</keyword>
<dbReference type="AlphaFoldDB" id="A0A1T5B5K3"/>
<sequence>MLVLKKHSRVALIYFLLAALLGVVLRAFYTIEIPINYRFVVHGHSHIALLGWVYVALTTLIYKTYIDQASYYSKYRYIFWFTQITIVGMLVTFPFIGYKALSIVFSTLFLFASYSFTWFILKHGKKELKDSNSFKCVKIALGYMVLSSIGPWALGAIMSTIGAESIWYRMAIYFYLHFQYNGWMVLALIGLLLYLLEQNNIQLPKNVFRRFFWSFNLGIILTFSLSALWTKPSFLFNILGGLGSVIQIIAVLGLAKYISTKKSTLKQLYSNFQFKLLTTVSVLLLIKMILQLITSIPFFANLAATYVDFTIGYLHWTFLGVVTLSLFLLMDFYKLLHISRLGYVVYLTGFIMTEFLIFYKGLAGLLSLQIGDGYFLTLILGSLLIPVSILLILIANIKTKHSL</sequence>
<feature type="transmembrane region" description="Helical" evidence="1">
    <location>
        <begin position="276"/>
        <end position="299"/>
    </location>
</feature>
<feature type="transmembrane region" description="Helical" evidence="1">
    <location>
        <begin position="374"/>
        <end position="397"/>
    </location>
</feature>
<evidence type="ECO:0000313" key="2">
    <source>
        <dbReference type="EMBL" id="SKB42445.1"/>
    </source>
</evidence>
<feature type="transmembrane region" description="Helical" evidence="1">
    <location>
        <begin position="77"/>
        <end position="97"/>
    </location>
</feature>
<feature type="transmembrane region" description="Helical" evidence="1">
    <location>
        <begin position="141"/>
        <end position="161"/>
    </location>
</feature>
<dbReference type="RefSeq" id="WP_079511919.1">
    <property type="nucleotide sequence ID" value="NZ_FUYL01000003.1"/>
</dbReference>
<gene>
    <name evidence="2" type="ORF">SAMN05660866_01447</name>
</gene>
<organism evidence="2 3">
    <name type="scientific">Maribacter arcticus</name>
    <dbReference type="NCBI Taxonomy" id="561365"/>
    <lineage>
        <taxon>Bacteria</taxon>
        <taxon>Pseudomonadati</taxon>
        <taxon>Bacteroidota</taxon>
        <taxon>Flavobacteriia</taxon>
        <taxon>Flavobacteriales</taxon>
        <taxon>Flavobacteriaceae</taxon>
        <taxon>Maribacter</taxon>
    </lineage>
</organism>
<dbReference type="OrthoDB" id="2827525at2"/>
<feature type="transmembrane region" description="Helical" evidence="1">
    <location>
        <begin position="45"/>
        <end position="65"/>
    </location>
</feature>
<feature type="transmembrane region" description="Helical" evidence="1">
    <location>
        <begin position="341"/>
        <end position="362"/>
    </location>
</feature>
<feature type="transmembrane region" description="Helical" evidence="1">
    <location>
        <begin position="234"/>
        <end position="255"/>
    </location>
</feature>
<proteinExistence type="predicted"/>
<evidence type="ECO:0000256" key="1">
    <source>
        <dbReference type="SAM" id="Phobius"/>
    </source>
</evidence>
<feature type="transmembrane region" description="Helical" evidence="1">
    <location>
        <begin position="207"/>
        <end position="228"/>
    </location>
</feature>
<dbReference type="Proteomes" id="UP000190339">
    <property type="component" value="Unassembled WGS sequence"/>
</dbReference>
<keyword evidence="3" id="KW-1185">Reference proteome</keyword>
<feature type="transmembrane region" description="Helical" evidence="1">
    <location>
        <begin position="173"/>
        <end position="195"/>
    </location>
</feature>
<name>A0A1T5B5K3_9FLAO</name>
<evidence type="ECO:0000313" key="3">
    <source>
        <dbReference type="Proteomes" id="UP000190339"/>
    </source>
</evidence>
<dbReference type="EMBL" id="FUYL01000003">
    <property type="protein sequence ID" value="SKB42445.1"/>
    <property type="molecule type" value="Genomic_DNA"/>
</dbReference>
<feature type="transmembrane region" description="Helical" evidence="1">
    <location>
        <begin position="103"/>
        <end position="121"/>
    </location>
</feature>
<reference evidence="3" key="1">
    <citation type="submission" date="2017-02" db="EMBL/GenBank/DDBJ databases">
        <authorList>
            <person name="Varghese N."/>
            <person name="Submissions S."/>
        </authorList>
    </citation>
    <scope>NUCLEOTIDE SEQUENCE [LARGE SCALE GENOMIC DNA]</scope>
    <source>
        <strain evidence="3">DSM 23546</strain>
    </source>
</reference>
<keyword evidence="1" id="KW-1133">Transmembrane helix</keyword>